<dbReference type="RefSeq" id="WP_194701112.1">
    <property type="nucleotide sequence ID" value="NZ_JADKNH010000004.1"/>
</dbReference>
<dbReference type="PANTHER" id="PTHR45138">
    <property type="entry name" value="REGULATORY COMPONENTS OF SENSORY TRANSDUCTION SYSTEM"/>
    <property type="match status" value="1"/>
</dbReference>
<organism evidence="3 4">
    <name type="scientific">Fusibacter ferrireducens</name>
    <dbReference type="NCBI Taxonomy" id="2785058"/>
    <lineage>
        <taxon>Bacteria</taxon>
        <taxon>Bacillati</taxon>
        <taxon>Bacillota</taxon>
        <taxon>Clostridia</taxon>
        <taxon>Eubacteriales</taxon>
        <taxon>Eubacteriales Family XII. Incertae Sedis</taxon>
        <taxon>Fusibacter</taxon>
    </lineage>
</organism>
<dbReference type="Proteomes" id="UP000614200">
    <property type="component" value="Unassembled WGS sequence"/>
</dbReference>
<feature type="transmembrane region" description="Helical" evidence="1">
    <location>
        <begin position="122"/>
        <end position="141"/>
    </location>
</feature>
<feature type="transmembrane region" description="Helical" evidence="1">
    <location>
        <begin position="73"/>
        <end position="91"/>
    </location>
</feature>
<dbReference type="Pfam" id="PF00990">
    <property type="entry name" value="GGDEF"/>
    <property type="match status" value="1"/>
</dbReference>
<keyword evidence="1" id="KW-1133">Transmembrane helix</keyword>
<evidence type="ECO:0000313" key="4">
    <source>
        <dbReference type="Proteomes" id="UP000614200"/>
    </source>
</evidence>
<accession>A0ABR9ZSK5</accession>
<feature type="transmembrane region" description="Helical" evidence="1">
    <location>
        <begin position="153"/>
        <end position="176"/>
    </location>
</feature>
<dbReference type="SMART" id="SM00267">
    <property type="entry name" value="GGDEF"/>
    <property type="match status" value="1"/>
</dbReference>
<feature type="transmembrane region" description="Helical" evidence="1">
    <location>
        <begin position="97"/>
        <end position="115"/>
    </location>
</feature>
<proteinExistence type="predicted"/>
<evidence type="ECO:0000259" key="2">
    <source>
        <dbReference type="PROSITE" id="PS50887"/>
    </source>
</evidence>
<dbReference type="NCBIfam" id="TIGR00254">
    <property type="entry name" value="GGDEF"/>
    <property type="match status" value="1"/>
</dbReference>
<comment type="caution">
    <text evidence="3">The sequence shown here is derived from an EMBL/GenBank/DDBJ whole genome shotgun (WGS) entry which is preliminary data.</text>
</comment>
<dbReference type="CDD" id="cd01949">
    <property type="entry name" value="GGDEF"/>
    <property type="match status" value="1"/>
</dbReference>
<dbReference type="InterPro" id="IPR029787">
    <property type="entry name" value="Nucleotide_cyclase"/>
</dbReference>
<dbReference type="InterPro" id="IPR000160">
    <property type="entry name" value="GGDEF_dom"/>
</dbReference>
<sequence length="367" mass="41920">MIKKIKSLEAEERLFVYMLIFAIVLGSLNIINNMIIKFDFIANYKWFVLIATAGIGLYYTLQEDQARARAIRPIKFFLFCEIIFVFLPNGWMNIGGFKPSAIAYIFLICIAICFVCEGLTRLFFLLSEIAVILTLLVWGELHPEILVNNSASLIFWDSLIQIPTTITASAILLIMFSNAFKLEQKKLNEYSEMLVQKNQTLFQMTIKDELTALYNRRYIFDQLQSLWRSLESQEAIRLALVDVDNFKRVNDTLGHVIGDKILKQIADIMADSMKDKGFAGRYGGDEFVLVFIGSDIESVMTILNQINEQVKAIDVSPDIRISLSGGISRLTRENNIDSALSRADDILYRSKKDTKDQIISDEIENRL</sequence>
<keyword evidence="1" id="KW-0472">Membrane</keyword>
<dbReference type="InterPro" id="IPR043128">
    <property type="entry name" value="Rev_trsase/Diguanyl_cyclase"/>
</dbReference>
<evidence type="ECO:0000313" key="3">
    <source>
        <dbReference type="EMBL" id="MBF4692865.1"/>
    </source>
</evidence>
<dbReference type="PANTHER" id="PTHR45138:SF9">
    <property type="entry name" value="DIGUANYLATE CYCLASE DGCM-RELATED"/>
    <property type="match status" value="1"/>
</dbReference>
<dbReference type="PROSITE" id="PS50887">
    <property type="entry name" value="GGDEF"/>
    <property type="match status" value="1"/>
</dbReference>
<feature type="transmembrane region" description="Helical" evidence="1">
    <location>
        <begin position="14"/>
        <end position="32"/>
    </location>
</feature>
<dbReference type="SUPFAM" id="SSF55073">
    <property type="entry name" value="Nucleotide cyclase"/>
    <property type="match status" value="1"/>
</dbReference>
<evidence type="ECO:0000256" key="1">
    <source>
        <dbReference type="SAM" id="Phobius"/>
    </source>
</evidence>
<gene>
    <name evidence="3" type="ORF">ISU02_07025</name>
</gene>
<feature type="domain" description="GGDEF" evidence="2">
    <location>
        <begin position="234"/>
        <end position="363"/>
    </location>
</feature>
<dbReference type="InterPro" id="IPR050469">
    <property type="entry name" value="Diguanylate_Cyclase"/>
</dbReference>
<keyword evidence="4" id="KW-1185">Reference proteome</keyword>
<dbReference type="Gene3D" id="3.30.70.270">
    <property type="match status" value="1"/>
</dbReference>
<feature type="transmembrane region" description="Helical" evidence="1">
    <location>
        <begin position="44"/>
        <end position="61"/>
    </location>
</feature>
<keyword evidence="1" id="KW-0812">Transmembrane</keyword>
<protein>
    <submittedName>
        <fullName evidence="3">GGDEF domain-containing protein</fullName>
    </submittedName>
</protein>
<name>A0ABR9ZSK5_9FIRM</name>
<reference evidence="3 4" key="1">
    <citation type="submission" date="2020-11" db="EMBL/GenBank/DDBJ databases">
        <title>Fusibacter basophilias sp. nov.</title>
        <authorList>
            <person name="Qiu D."/>
        </authorList>
    </citation>
    <scope>NUCLEOTIDE SEQUENCE [LARGE SCALE GENOMIC DNA]</scope>
    <source>
        <strain evidence="3 4">Q10-2</strain>
    </source>
</reference>
<dbReference type="EMBL" id="JADKNH010000004">
    <property type="protein sequence ID" value="MBF4692865.1"/>
    <property type="molecule type" value="Genomic_DNA"/>
</dbReference>